<comment type="subcellular location">
    <subcellularLocation>
        <location evidence="1">Cell envelope</location>
    </subcellularLocation>
</comment>
<dbReference type="RefSeq" id="WP_315604422.1">
    <property type="nucleotide sequence ID" value="NZ_CP130318.1"/>
</dbReference>
<protein>
    <submittedName>
        <fullName evidence="3">Heparinase II/III family protein</fullName>
    </submittedName>
</protein>
<sequence>MLQEKYSEETLKSMLLPREEYRPYPQARDRGFWEGLPDPVREAYLAQGEARLDFDWPALPASRYMDFVKNGNRSRYEEAYFDRRRALGALVLAECFEGSGRFLETIANGLWALCEESSWVVPAHLSLSQQSKGHALPDVDDPVIDLFAAETASLLAWTAYLLEEELDPLCPMLRKRIGREMDKRIFIPFLEREDFWWMGFSARKVNNWNPWILSNVMGSFLLLENDQGRRAQALAKALLSLDTFLAVYLPDGGCDEGPGYWGHAGGSLFDCLEHLYLATEGRITFYEEPLVQEIGRYFARVHIAGDYYVNFADGDARLKVYGDLVYRYGLRIGDEALCALGADAFRRSSLDIPRIFSLFRILPALADFDELQTYATPPLLLRDVWLDGIHLFAARERAGSEKGLYVAGKGGHNDESHNHNDVGHFIVYADGVPALIDIGVETYTSKTFSPRRYEIWTMQSAYHALPTVRGIQQAPGSDFQAADVHYAAEEESAEFSLELASAYPAEAELASWKRTIRLDRPAGGKAAVHVTDSFSLSGEPADVTLSLMTLQEPQLAEGRFTLAVAPGMAVRVAFDADRLAAESERIEVGDDKLRAVWGDRVHRVVLRAKEPVRQEQWRLVITQEHE</sequence>
<dbReference type="AlphaFoldDB" id="A0AA96REW8"/>
<dbReference type="InterPro" id="IPR012480">
    <property type="entry name" value="Hepar_II_III_C"/>
</dbReference>
<dbReference type="Gene3D" id="2.70.98.70">
    <property type="match status" value="1"/>
</dbReference>
<accession>A0AA96REW8</accession>
<dbReference type="Proteomes" id="UP001305702">
    <property type="component" value="Chromosome"/>
</dbReference>
<name>A0AA96REW8_9BACL</name>
<reference evidence="3 4" key="1">
    <citation type="submission" date="2022-02" db="EMBL/GenBank/DDBJ databases">
        <title>Paenibacillus sp. MBLB1776 Whole Genome Shotgun Sequencing.</title>
        <authorList>
            <person name="Hwang C.Y."/>
            <person name="Cho E.-S."/>
            <person name="Seo M.-J."/>
        </authorList>
    </citation>
    <scope>NUCLEOTIDE SEQUENCE [LARGE SCALE GENOMIC DNA]</scope>
    <source>
        <strain evidence="3 4">MBLB1776</strain>
    </source>
</reference>
<dbReference type="GO" id="GO:0016829">
    <property type="term" value="F:lyase activity"/>
    <property type="evidence" value="ECO:0007669"/>
    <property type="project" value="InterPro"/>
</dbReference>
<evidence type="ECO:0000256" key="1">
    <source>
        <dbReference type="ARBA" id="ARBA00004196"/>
    </source>
</evidence>
<dbReference type="GO" id="GO:0030313">
    <property type="term" value="C:cell envelope"/>
    <property type="evidence" value="ECO:0007669"/>
    <property type="project" value="UniProtKB-SubCell"/>
</dbReference>
<dbReference type="Gene3D" id="1.50.10.100">
    <property type="entry name" value="Chondroitin AC/alginate lyase"/>
    <property type="match status" value="1"/>
</dbReference>
<dbReference type="KEGG" id="paun:MJA45_23995"/>
<organism evidence="3 4">
    <name type="scientific">Paenibacillus aurantius</name>
    <dbReference type="NCBI Taxonomy" id="2918900"/>
    <lineage>
        <taxon>Bacteria</taxon>
        <taxon>Bacillati</taxon>
        <taxon>Bacillota</taxon>
        <taxon>Bacilli</taxon>
        <taxon>Bacillales</taxon>
        <taxon>Paenibacillaceae</taxon>
        <taxon>Paenibacillus</taxon>
    </lineage>
</organism>
<dbReference type="InterPro" id="IPR008929">
    <property type="entry name" value="Chondroitin_lyas"/>
</dbReference>
<evidence type="ECO:0000313" key="4">
    <source>
        <dbReference type="Proteomes" id="UP001305702"/>
    </source>
</evidence>
<feature type="domain" description="Heparinase II/III-like C-terminal" evidence="2">
    <location>
        <begin position="412"/>
        <end position="581"/>
    </location>
</feature>
<dbReference type="Pfam" id="PF07940">
    <property type="entry name" value="Hepar_II_III_C"/>
    <property type="match status" value="1"/>
</dbReference>
<evidence type="ECO:0000313" key="3">
    <source>
        <dbReference type="EMBL" id="WNQ10648.1"/>
    </source>
</evidence>
<evidence type="ECO:0000259" key="2">
    <source>
        <dbReference type="Pfam" id="PF07940"/>
    </source>
</evidence>
<keyword evidence="4" id="KW-1185">Reference proteome</keyword>
<proteinExistence type="predicted"/>
<gene>
    <name evidence="3" type="ORF">MJA45_23995</name>
</gene>
<dbReference type="EMBL" id="CP130318">
    <property type="protein sequence ID" value="WNQ10648.1"/>
    <property type="molecule type" value="Genomic_DNA"/>
</dbReference>